<sequence length="394" mass="39413">MQPASSARRAKSCFAAVESSKLPLLTSSAHDLACVPRPSSVNEGLVPAPKRLGGSSSLPPLAGGKVAARGLTADGQLPARSPVARRAVDRRAGGGIDAASGEIGVKGFTATAAKSSGYGRPTSGGVGRPPRAPAVEAAESTAKPTPEVRAAKAPRAKALAAAAKVEASTGKENVLREFVSKDARSVLDEETVTYSWRRRGPAEAPKESALESNAVAAQQESTCRQPGRPAAEQASGSHVDSVLGSGGSQPQRAGRGVRFVGGESQAPKEAQPVANSSSSSESTGRRAAKSTALVPRGHGSQPTDGGPGAGSGSGGSSSSGSSGFVRCDIGEAMQLRDTRLGPAGGAVSSLPTAPAALSPAVRLVAYDGQPFPQLAAGALSNCFMADLGLLFSSF</sequence>
<feature type="region of interest" description="Disordered" evidence="1">
    <location>
        <begin position="116"/>
        <end position="151"/>
    </location>
</feature>
<name>A0A813KNE3_POLGL</name>
<accession>A0A813KNE3</accession>
<feature type="compositionally biased region" description="Basic and acidic residues" evidence="1">
    <location>
        <begin position="200"/>
        <end position="209"/>
    </location>
</feature>
<evidence type="ECO:0000256" key="1">
    <source>
        <dbReference type="SAM" id="MobiDB-lite"/>
    </source>
</evidence>
<feature type="compositionally biased region" description="Gly residues" evidence="1">
    <location>
        <begin position="305"/>
        <end position="317"/>
    </location>
</feature>
<feature type="compositionally biased region" description="Polar residues" evidence="1">
    <location>
        <begin position="215"/>
        <end position="224"/>
    </location>
</feature>
<protein>
    <submittedName>
        <fullName evidence="2">Uncharacterized protein</fullName>
    </submittedName>
</protein>
<feature type="region of interest" description="Disordered" evidence="1">
    <location>
        <begin position="198"/>
        <end position="323"/>
    </location>
</feature>
<dbReference type="AlphaFoldDB" id="A0A813KNE3"/>
<dbReference type="Proteomes" id="UP000626109">
    <property type="component" value="Unassembled WGS sequence"/>
</dbReference>
<organism evidence="2 3">
    <name type="scientific">Polarella glacialis</name>
    <name type="common">Dinoflagellate</name>
    <dbReference type="NCBI Taxonomy" id="89957"/>
    <lineage>
        <taxon>Eukaryota</taxon>
        <taxon>Sar</taxon>
        <taxon>Alveolata</taxon>
        <taxon>Dinophyceae</taxon>
        <taxon>Suessiales</taxon>
        <taxon>Suessiaceae</taxon>
        <taxon>Polarella</taxon>
    </lineage>
</organism>
<gene>
    <name evidence="2" type="ORF">PGLA2088_LOCUS33019</name>
</gene>
<comment type="caution">
    <text evidence="2">The sequence shown here is derived from an EMBL/GenBank/DDBJ whole genome shotgun (WGS) entry which is preliminary data.</text>
</comment>
<proteinExistence type="predicted"/>
<reference evidence="2" key="1">
    <citation type="submission" date="2021-02" db="EMBL/GenBank/DDBJ databases">
        <authorList>
            <person name="Dougan E. K."/>
            <person name="Rhodes N."/>
            <person name="Thang M."/>
            <person name="Chan C."/>
        </authorList>
    </citation>
    <scope>NUCLEOTIDE SEQUENCE</scope>
</reference>
<evidence type="ECO:0000313" key="2">
    <source>
        <dbReference type="EMBL" id="CAE8703973.1"/>
    </source>
</evidence>
<dbReference type="EMBL" id="CAJNNW010030642">
    <property type="protein sequence ID" value="CAE8703973.1"/>
    <property type="molecule type" value="Genomic_DNA"/>
</dbReference>
<evidence type="ECO:0000313" key="3">
    <source>
        <dbReference type="Proteomes" id="UP000626109"/>
    </source>
</evidence>